<accession>M1ZDX2</accession>
<dbReference type="RefSeq" id="WP_005587028.1">
    <property type="nucleotide sequence ID" value="NZ_LT669839.1"/>
</dbReference>
<proteinExistence type="predicted"/>
<gene>
    <name evidence="1" type="ORF">CUESP1_0176</name>
</gene>
<keyword evidence="2" id="KW-1185">Reference proteome</keyword>
<sequence length="258" mass="30672">MPNREDITYVCKLSSELTEIEKEGFVEVFNIVFHTKYNLEWFNWKYIDNIYGDSYIVLAYDGENIIGIRVFWRNDIEGYLCYQPCDTAVLESYRGKGIFTKSSLIALEKTKGAFIYNFPNENSLPGNLKLGWEINKLSYLKFVFKKSKLKDETQYIDDDYLVWRFTKSPIKRYHYCEKDGESYLLFNRGKNIYYVLGRFNSKYNDCFIKAGFPILFTYTTKETLIYKIFKNRATIVSFNNGIKNSDKIYIPEYKADYF</sequence>
<evidence type="ECO:0000313" key="1">
    <source>
        <dbReference type="EMBL" id="SHD75575.1"/>
    </source>
</evidence>
<dbReference type="AlphaFoldDB" id="M1ZDX2"/>
<dbReference type="OrthoDB" id="5570877at2"/>
<dbReference type="Proteomes" id="UP000245423">
    <property type="component" value="Chromosome 1"/>
</dbReference>
<dbReference type="Gene3D" id="3.40.630.30">
    <property type="match status" value="1"/>
</dbReference>
<evidence type="ECO:0000313" key="2">
    <source>
        <dbReference type="Proteomes" id="UP000245423"/>
    </source>
</evidence>
<reference evidence="1 2" key="1">
    <citation type="submission" date="2016-11" db="EMBL/GenBank/DDBJ databases">
        <authorList>
            <person name="Manzoor S."/>
        </authorList>
    </citation>
    <scope>NUCLEOTIDE SEQUENCE [LARGE SCALE GENOMIC DNA]</scope>
    <source>
        <strain evidence="1">Clostridium ultunense strain Esp</strain>
    </source>
</reference>
<organism evidence="1 2">
    <name type="scientific">[Clostridium] ultunense Esp</name>
    <dbReference type="NCBI Taxonomy" id="1288971"/>
    <lineage>
        <taxon>Bacteria</taxon>
        <taxon>Bacillati</taxon>
        <taxon>Bacillota</taxon>
        <taxon>Tissierellia</taxon>
        <taxon>Tissierellales</taxon>
        <taxon>Tepidimicrobiaceae</taxon>
        <taxon>Schnuerera</taxon>
    </lineage>
</organism>
<name>M1ZDX2_9FIRM</name>
<dbReference type="InterPro" id="IPR016181">
    <property type="entry name" value="Acyl_CoA_acyltransferase"/>
</dbReference>
<dbReference type="SUPFAM" id="SSF55729">
    <property type="entry name" value="Acyl-CoA N-acyltransferases (Nat)"/>
    <property type="match status" value="1"/>
</dbReference>
<dbReference type="EMBL" id="LT669839">
    <property type="protein sequence ID" value="SHD75575.1"/>
    <property type="molecule type" value="Genomic_DNA"/>
</dbReference>
<dbReference type="HOGENOM" id="CLU_1076497_0_0_9"/>
<protein>
    <submittedName>
        <fullName evidence="1">Uncharacterized protein</fullName>
    </submittedName>
</protein>